<evidence type="ECO:0000313" key="2">
    <source>
        <dbReference type="EMBL" id="KAK1596962.1"/>
    </source>
</evidence>
<evidence type="ECO:0000256" key="1">
    <source>
        <dbReference type="SAM" id="MobiDB-lite"/>
    </source>
</evidence>
<dbReference type="AlphaFoldDB" id="A0AAD8Q702"/>
<gene>
    <name evidence="2" type="ORF">LY79DRAFT_36743</name>
</gene>
<organism evidence="2 3">
    <name type="scientific">Colletotrichum navitas</name>
    <dbReference type="NCBI Taxonomy" id="681940"/>
    <lineage>
        <taxon>Eukaryota</taxon>
        <taxon>Fungi</taxon>
        <taxon>Dikarya</taxon>
        <taxon>Ascomycota</taxon>
        <taxon>Pezizomycotina</taxon>
        <taxon>Sordariomycetes</taxon>
        <taxon>Hypocreomycetidae</taxon>
        <taxon>Glomerellales</taxon>
        <taxon>Glomerellaceae</taxon>
        <taxon>Colletotrichum</taxon>
        <taxon>Colletotrichum graminicola species complex</taxon>
    </lineage>
</organism>
<feature type="region of interest" description="Disordered" evidence="1">
    <location>
        <begin position="71"/>
        <end position="112"/>
    </location>
</feature>
<name>A0AAD8Q702_9PEZI</name>
<accession>A0AAD8Q702</accession>
<dbReference type="Proteomes" id="UP001230504">
    <property type="component" value="Unassembled WGS sequence"/>
</dbReference>
<dbReference type="GeneID" id="85437041"/>
<feature type="compositionally biased region" description="Pro residues" evidence="1">
    <location>
        <begin position="99"/>
        <end position="109"/>
    </location>
</feature>
<comment type="caution">
    <text evidence="2">The sequence shown here is derived from an EMBL/GenBank/DDBJ whole genome shotgun (WGS) entry which is preliminary data.</text>
</comment>
<feature type="compositionally biased region" description="Basic and acidic residues" evidence="1">
    <location>
        <begin position="83"/>
        <end position="92"/>
    </location>
</feature>
<keyword evidence="3" id="KW-1185">Reference proteome</keyword>
<dbReference type="EMBL" id="JAHLJV010000010">
    <property type="protein sequence ID" value="KAK1596962.1"/>
    <property type="molecule type" value="Genomic_DNA"/>
</dbReference>
<reference evidence="2" key="1">
    <citation type="submission" date="2021-06" db="EMBL/GenBank/DDBJ databases">
        <title>Comparative genomics, transcriptomics and evolutionary studies reveal genomic signatures of adaptation to plant cell wall in hemibiotrophic fungi.</title>
        <authorList>
            <consortium name="DOE Joint Genome Institute"/>
            <person name="Baroncelli R."/>
            <person name="Diaz J.F."/>
            <person name="Benocci T."/>
            <person name="Peng M."/>
            <person name="Battaglia E."/>
            <person name="Haridas S."/>
            <person name="Andreopoulos W."/>
            <person name="Labutti K."/>
            <person name="Pangilinan J."/>
            <person name="Floch G.L."/>
            <person name="Makela M.R."/>
            <person name="Henrissat B."/>
            <person name="Grigoriev I.V."/>
            <person name="Crouch J.A."/>
            <person name="De Vries R.P."/>
            <person name="Sukno S.A."/>
            <person name="Thon M.R."/>
        </authorList>
    </citation>
    <scope>NUCLEOTIDE SEQUENCE</scope>
    <source>
        <strain evidence="2">CBS 125086</strain>
    </source>
</reference>
<dbReference type="PROSITE" id="PS51257">
    <property type="entry name" value="PROKAR_LIPOPROTEIN"/>
    <property type="match status" value="1"/>
</dbReference>
<evidence type="ECO:0000313" key="3">
    <source>
        <dbReference type="Proteomes" id="UP001230504"/>
    </source>
</evidence>
<proteinExistence type="predicted"/>
<dbReference type="RefSeq" id="XP_060417799.1">
    <property type="nucleotide sequence ID" value="XM_060552801.1"/>
</dbReference>
<sequence>MPSCRITSFSLTSQSCVPSRLPASGVSHLSSSLSSLPPNQSLVPCLADISPRLNLSNHPFPTYLPYHPPILAPATSSSSGRPSQDERGLDHQHQRRPYAPRPNPPPDPYPINLSRPRITLAVYLLLPRTSEHTHKLHSLCHPPTYLHTYVARRHRRLSWPPGCTIIVAPKKTTLRPRDVTQLTPSRTTQSPLAIANCSLTLLDAIRTSSEPYLFRTVRPHRVASHCIASRRKPPSLMNRIRTPACCR</sequence>
<protein>
    <submittedName>
        <fullName evidence="2">Uncharacterized protein</fullName>
    </submittedName>
</protein>